<protein>
    <recommendedName>
        <fullName evidence="1">Xylose isomerase-like TIM barrel domain-containing protein</fullName>
    </recommendedName>
</protein>
<proteinExistence type="predicted"/>
<reference evidence="2 3" key="1">
    <citation type="submission" date="2019-07" db="EMBL/GenBank/DDBJ databases">
        <title>Whole genome shotgun sequence of Segetibacter aerophilus NBRC 106135.</title>
        <authorList>
            <person name="Hosoyama A."/>
            <person name="Uohara A."/>
            <person name="Ohji S."/>
            <person name="Ichikawa N."/>
        </authorList>
    </citation>
    <scope>NUCLEOTIDE SEQUENCE [LARGE SCALE GENOMIC DNA]</scope>
    <source>
        <strain evidence="2 3">NBRC 106135</strain>
    </source>
</reference>
<feature type="domain" description="Xylose isomerase-like TIM barrel" evidence="1">
    <location>
        <begin position="3"/>
        <end position="164"/>
    </location>
</feature>
<dbReference type="Gene3D" id="3.20.20.150">
    <property type="entry name" value="Divalent-metal-dependent TIM barrel enzymes"/>
    <property type="match status" value="1"/>
</dbReference>
<dbReference type="Proteomes" id="UP000321513">
    <property type="component" value="Unassembled WGS sequence"/>
</dbReference>
<sequence>MTNVKDAGYDGIEASLPTDQKEKEEILSEIKSFGLEFIGQHWETINPTFEEHYKEFEWRLRSLAEAKPLFINTQTGKDYFTFEQNKQLIDLAKNIAEETGVPVIHETHRGKFSFAAHITETYLQKIEDLKITLDISHWFNTAETYLHDQVEAVELAISRTEHIHSRVGFIEGPQITDPRAPEWNEALQQHLDCWDKVIELQRKNNREIFTITSEFGAPPYMPLLPYTKQPIVDQWEVNVYMMTLLRERYK</sequence>
<comment type="caution">
    <text evidence="2">The sequence shown here is derived from an EMBL/GenBank/DDBJ whole genome shotgun (WGS) entry which is preliminary data.</text>
</comment>
<organism evidence="2 3">
    <name type="scientific">Segetibacter aerophilus</name>
    <dbReference type="NCBI Taxonomy" id="670293"/>
    <lineage>
        <taxon>Bacteria</taxon>
        <taxon>Pseudomonadati</taxon>
        <taxon>Bacteroidota</taxon>
        <taxon>Chitinophagia</taxon>
        <taxon>Chitinophagales</taxon>
        <taxon>Chitinophagaceae</taxon>
        <taxon>Segetibacter</taxon>
    </lineage>
</organism>
<dbReference type="AlphaFoldDB" id="A0A512B7W8"/>
<gene>
    <name evidence="2" type="ORF">SAE01_04030</name>
</gene>
<dbReference type="InterPro" id="IPR036237">
    <property type="entry name" value="Xyl_isomerase-like_sf"/>
</dbReference>
<keyword evidence="3" id="KW-1185">Reference proteome</keyword>
<dbReference type="Pfam" id="PF01261">
    <property type="entry name" value="AP_endonuc_2"/>
    <property type="match status" value="1"/>
</dbReference>
<name>A0A512B7W8_9BACT</name>
<dbReference type="SUPFAM" id="SSF51658">
    <property type="entry name" value="Xylose isomerase-like"/>
    <property type="match status" value="1"/>
</dbReference>
<evidence type="ECO:0000313" key="2">
    <source>
        <dbReference type="EMBL" id="GEO07907.1"/>
    </source>
</evidence>
<dbReference type="EMBL" id="BJYT01000001">
    <property type="protein sequence ID" value="GEO07907.1"/>
    <property type="molecule type" value="Genomic_DNA"/>
</dbReference>
<evidence type="ECO:0000259" key="1">
    <source>
        <dbReference type="Pfam" id="PF01261"/>
    </source>
</evidence>
<evidence type="ECO:0000313" key="3">
    <source>
        <dbReference type="Proteomes" id="UP000321513"/>
    </source>
</evidence>
<accession>A0A512B7W8</accession>
<dbReference type="InterPro" id="IPR013022">
    <property type="entry name" value="Xyl_isomerase-like_TIM-brl"/>
</dbReference>